<dbReference type="InterPro" id="IPR001547">
    <property type="entry name" value="Glyco_hydro_5"/>
</dbReference>
<sequence length="1118" mass="123715">MKKILILTMWLICGLTYISCSDEPIASLPNPNPSSDDLTPPVVTELPRLHVDGRYLKNEQGEIVNLHGSWQTNNPYFNTSAWSNYDVDACLRYNRKVLDGTLAAGWKLDFIRLHMDQYWSDDPSITSDFTYEKFDEARFRKYLDLVYVPMAEYIQSRGLYVVLLAGISCPQNIEVGDGTNQLLLKYWDIVSQHPKIKNNPNIMFELINEPVNILGTDGTYGSNNQGHFDKLKEFFQPVVNKIRENTDSNIIWVSGLAYEANFSGFANNPIEGKNIGYSVHLYPGWMNSDGENGDGGIGDGGGYEPFQQGWDNQVKPVADFAPILITEMDWAPSKYNSSWGKSITGTVGGKGFGANFKYITDNSGNVSWLFFAGIEHLPNFVDIPGEEGNYTFLNDPEACVWPCYHWFQEYANGGANKGELTGLSIENVDTNKALTVLTGGTKSLIVKATYADGTTDFVTTKVTYTSSNYESIVVDGKGRLISIKDGESDITISYTDTHGTKKELQIHVVSSTFPLTNDVFNPSIAGEGTFDEDTKVLITGQWGYGGWYYNNGIDISEYNYLVVKLAQQQSCGAQFNIRDENNAYAKAAEYKFENSQQVVIDIHNMYNTEGVKLNPSHIFYAGFWTHGGTPLYIDQVYMTNDNPYGELTNLEVKGLGATKDANRIAVGYSVPFKLIATYKKSGVISTKDVTKEAKCTSSNSSAINVEKGTIKANGAVENATITFQYETKKLEIGVSSQNLDGTNPFPLILGALNPNMKGDDGDGTFDVANKILRTSHYGTGGWHFPNGLDLSGYKYLVVELEQDPGTWMNFNIRDINDPNIGAAEYKYDTGLKKIVVDLNNMKRVNSETSVSSSHIYYVGFWNLGVDNPIYIKNISVTNTPPYSALTKLEVQGLSVSKEANNMAVGYSVPFHLQATFADNTTTDVTFKAECTNSNSSVVKVENGSITALSTGEATLTFSYEFQGKTERTTISVSAKTIDKSDYFPLVLGAFNPNLSGGKDGTFSVDTKTFKPSQWGIGGWHFPSGLDLSSYKYLIVDLNSVPGGDMNFNIRDENNIWAGAAEYKPNGSTRIVVDLNNMKRVNSETPVSSSHIYYVGFWNYGPDTPVVIDRIYPMNDLPE</sequence>
<evidence type="ECO:0000313" key="4">
    <source>
        <dbReference type="EMBL" id="KAB4453681.1"/>
    </source>
</evidence>
<dbReference type="Proteomes" id="UP000460317">
    <property type="component" value="Unassembled WGS sequence"/>
</dbReference>
<feature type="domain" description="BIG2" evidence="3">
    <location>
        <begin position="424"/>
        <end position="503"/>
    </location>
</feature>
<dbReference type="AlphaFoldDB" id="A0A7J5JQH4"/>
<dbReference type="SMART" id="SM00635">
    <property type="entry name" value="BID_2"/>
    <property type="match status" value="2"/>
</dbReference>
<dbReference type="Gene3D" id="3.20.20.80">
    <property type="entry name" value="Glycosidases"/>
    <property type="match status" value="1"/>
</dbReference>
<gene>
    <name evidence="4" type="ORF">GAN93_07910</name>
</gene>
<accession>A0A7J5JQH4</accession>
<dbReference type="Gene3D" id="2.60.40.1080">
    <property type="match status" value="3"/>
</dbReference>
<dbReference type="GO" id="GO:0000272">
    <property type="term" value="P:polysaccharide catabolic process"/>
    <property type="evidence" value="ECO:0007669"/>
    <property type="project" value="InterPro"/>
</dbReference>
<dbReference type="Pfam" id="PF00150">
    <property type="entry name" value="Cellulase"/>
    <property type="match status" value="1"/>
</dbReference>
<evidence type="ECO:0000313" key="5">
    <source>
        <dbReference type="Proteomes" id="UP000460317"/>
    </source>
</evidence>
<evidence type="ECO:0000256" key="2">
    <source>
        <dbReference type="ARBA" id="ARBA00023295"/>
    </source>
</evidence>
<organism evidence="4 5">
    <name type="scientific">Bacteroides thetaiotaomicron</name>
    <dbReference type="NCBI Taxonomy" id="818"/>
    <lineage>
        <taxon>Bacteria</taxon>
        <taxon>Pseudomonadati</taxon>
        <taxon>Bacteroidota</taxon>
        <taxon>Bacteroidia</taxon>
        <taxon>Bacteroidales</taxon>
        <taxon>Bacteroidaceae</taxon>
        <taxon>Bacteroides</taxon>
    </lineage>
</organism>
<dbReference type="InterPro" id="IPR017853">
    <property type="entry name" value="GH"/>
</dbReference>
<protein>
    <submittedName>
        <fullName evidence="4">Cellulase family glycosylhydrolase</fullName>
    </submittedName>
</protein>
<dbReference type="InterPro" id="IPR003343">
    <property type="entry name" value="Big_2"/>
</dbReference>
<keyword evidence="2" id="KW-0326">Glycosidase</keyword>
<proteinExistence type="predicted"/>
<dbReference type="GO" id="GO:0004553">
    <property type="term" value="F:hydrolase activity, hydrolyzing O-glycosyl compounds"/>
    <property type="evidence" value="ECO:0007669"/>
    <property type="project" value="InterPro"/>
</dbReference>
<evidence type="ECO:0000259" key="3">
    <source>
        <dbReference type="SMART" id="SM00635"/>
    </source>
</evidence>
<dbReference type="SUPFAM" id="SSF51445">
    <property type="entry name" value="(Trans)glycosidases"/>
    <property type="match status" value="1"/>
</dbReference>
<dbReference type="PROSITE" id="PS00659">
    <property type="entry name" value="GLYCOSYL_HYDROL_F5"/>
    <property type="match status" value="1"/>
</dbReference>
<evidence type="ECO:0000256" key="1">
    <source>
        <dbReference type="ARBA" id="ARBA00022801"/>
    </source>
</evidence>
<keyword evidence="1 4" id="KW-0378">Hydrolase</keyword>
<dbReference type="EMBL" id="WCSB01000005">
    <property type="protein sequence ID" value="KAB4453681.1"/>
    <property type="molecule type" value="Genomic_DNA"/>
</dbReference>
<feature type="domain" description="BIG2" evidence="3">
    <location>
        <begin position="889"/>
        <end position="969"/>
    </location>
</feature>
<dbReference type="InterPro" id="IPR018087">
    <property type="entry name" value="Glyco_hydro_5_CS"/>
</dbReference>
<comment type="caution">
    <text evidence="4">The sequence shown here is derived from an EMBL/GenBank/DDBJ whole genome shotgun (WGS) entry which is preliminary data.</text>
</comment>
<name>A0A7J5JQH4_BACT4</name>
<reference evidence="4 5" key="1">
    <citation type="journal article" date="2019" name="Nat. Med.">
        <title>A library of human gut bacterial isolates paired with longitudinal multiomics data enables mechanistic microbiome research.</title>
        <authorList>
            <person name="Poyet M."/>
            <person name="Groussin M."/>
            <person name="Gibbons S.M."/>
            <person name="Avila-Pacheco J."/>
            <person name="Jiang X."/>
            <person name="Kearney S.M."/>
            <person name="Perrotta A.R."/>
            <person name="Berdy B."/>
            <person name="Zhao S."/>
            <person name="Lieberman T.D."/>
            <person name="Swanson P.K."/>
            <person name="Smith M."/>
            <person name="Roesemann S."/>
            <person name="Alexander J.E."/>
            <person name="Rich S.A."/>
            <person name="Livny J."/>
            <person name="Vlamakis H."/>
            <person name="Clish C."/>
            <person name="Bullock K."/>
            <person name="Deik A."/>
            <person name="Scott J."/>
            <person name="Pierce K.A."/>
            <person name="Xavier R.J."/>
            <person name="Alm E.J."/>
        </authorList>
    </citation>
    <scope>NUCLEOTIDE SEQUENCE [LARGE SCALE GENOMIC DNA]</scope>
    <source>
        <strain evidence="4 5">BIOML-A165</strain>
    </source>
</reference>